<dbReference type="GO" id="GO:0016491">
    <property type="term" value="F:oxidoreductase activity"/>
    <property type="evidence" value="ECO:0007669"/>
    <property type="project" value="UniProtKB-KW"/>
</dbReference>
<protein>
    <submittedName>
        <fullName evidence="4">2-amino-4-deoxychorismate dehydrogenase</fullName>
        <ecNumber evidence="4">1.3.99.24</ecNumber>
    </submittedName>
</protein>
<proteinExistence type="predicted"/>
<dbReference type="AlphaFoldDB" id="A0A1U9NLY9"/>
<keyword evidence="2" id="KW-0288">FMN</keyword>
<dbReference type="KEGG" id="alus:STSP2_01768"/>
<keyword evidence="5" id="KW-1185">Reference proteome</keyword>
<dbReference type="Proteomes" id="UP000189674">
    <property type="component" value="Chromosome"/>
</dbReference>
<organism evidence="4 5">
    <name type="scientific">Anaerohalosphaera lusitana</name>
    <dbReference type="NCBI Taxonomy" id="1936003"/>
    <lineage>
        <taxon>Bacteria</taxon>
        <taxon>Pseudomonadati</taxon>
        <taxon>Planctomycetota</taxon>
        <taxon>Phycisphaerae</taxon>
        <taxon>Sedimentisphaerales</taxon>
        <taxon>Anaerohalosphaeraceae</taxon>
        <taxon>Anaerohalosphaera</taxon>
    </lineage>
</organism>
<dbReference type="OrthoDB" id="6398207at2"/>
<sequence>MGKKVIGIVGSYRENGTIDAAVSAALEGAQKAGAQTEKIFLPNKKIAFCRNCRICTQDENVWPRGSCPIDDDMNDILSKIDAADGLILGSPVNFGTTTAIMKSFIERLVAYAFWPWGKAAPSNRIDKPTKKAVVISSSAAPSILTRLFMRNASTTMRMAAKVVGAKVTRTIYFGMVARTEDWRLDDKRIAQCRRAGSILVR</sequence>
<feature type="domain" description="NADPH-dependent FMN reductase-like" evidence="3">
    <location>
        <begin position="4"/>
        <end position="116"/>
    </location>
</feature>
<dbReference type="InterPro" id="IPR051796">
    <property type="entry name" value="ISF_SsuE-like"/>
</dbReference>
<keyword evidence="1" id="KW-0285">Flavoprotein</keyword>
<dbReference type="EC" id="1.3.99.24" evidence="4"/>
<dbReference type="PANTHER" id="PTHR43278">
    <property type="entry name" value="NAD(P)H-DEPENDENT FMN-CONTAINING OXIDOREDUCTASE YWQN-RELATED"/>
    <property type="match status" value="1"/>
</dbReference>
<dbReference type="RefSeq" id="WP_146661754.1">
    <property type="nucleotide sequence ID" value="NZ_CP019791.1"/>
</dbReference>
<dbReference type="PANTHER" id="PTHR43278:SF2">
    <property type="entry name" value="IRON-SULFUR FLAVOPROTEIN"/>
    <property type="match status" value="1"/>
</dbReference>
<evidence type="ECO:0000313" key="5">
    <source>
        <dbReference type="Proteomes" id="UP000189674"/>
    </source>
</evidence>
<evidence type="ECO:0000259" key="3">
    <source>
        <dbReference type="Pfam" id="PF03358"/>
    </source>
</evidence>
<dbReference type="InterPro" id="IPR005025">
    <property type="entry name" value="FMN_Rdtase-like_dom"/>
</dbReference>
<dbReference type="STRING" id="1936003.STSP2_01768"/>
<dbReference type="SUPFAM" id="SSF52218">
    <property type="entry name" value="Flavoproteins"/>
    <property type="match status" value="1"/>
</dbReference>
<evidence type="ECO:0000256" key="2">
    <source>
        <dbReference type="ARBA" id="ARBA00022643"/>
    </source>
</evidence>
<evidence type="ECO:0000256" key="1">
    <source>
        <dbReference type="ARBA" id="ARBA00022630"/>
    </source>
</evidence>
<dbReference type="EMBL" id="CP019791">
    <property type="protein sequence ID" value="AQT68600.1"/>
    <property type="molecule type" value="Genomic_DNA"/>
</dbReference>
<dbReference type="Gene3D" id="3.40.50.360">
    <property type="match status" value="1"/>
</dbReference>
<reference evidence="5" key="1">
    <citation type="submission" date="2017-02" db="EMBL/GenBank/DDBJ databases">
        <title>Comparative genomics and description of representatives of a novel lineage of planctomycetes thriving in anoxic sediments.</title>
        <authorList>
            <person name="Spring S."/>
            <person name="Bunk B."/>
            <person name="Sproer C."/>
        </authorList>
    </citation>
    <scope>NUCLEOTIDE SEQUENCE [LARGE SCALE GENOMIC DNA]</scope>
    <source>
        <strain evidence="5">ST-NAGAB-D1</strain>
    </source>
</reference>
<gene>
    <name evidence="4" type="primary">sgcG_2</name>
    <name evidence="4" type="ORF">STSP2_01768</name>
</gene>
<name>A0A1U9NLY9_9BACT</name>
<dbReference type="Pfam" id="PF03358">
    <property type="entry name" value="FMN_red"/>
    <property type="match status" value="1"/>
</dbReference>
<keyword evidence="4" id="KW-0560">Oxidoreductase</keyword>
<dbReference type="InterPro" id="IPR029039">
    <property type="entry name" value="Flavoprotein-like_sf"/>
</dbReference>
<evidence type="ECO:0000313" key="4">
    <source>
        <dbReference type="EMBL" id="AQT68600.1"/>
    </source>
</evidence>
<accession>A0A1U9NLY9</accession>